<accession>A0A2N0Z1I9</accession>
<dbReference type="PIRSF" id="PIRSF017292">
    <property type="entry name" value="UCP017292_Znf_CHY"/>
    <property type="match status" value="1"/>
</dbReference>
<evidence type="ECO:0000259" key="4">
    <source>
        <dbReference type="PROSITE" id="PS51266"/>
    </source>
</evidence>
<evidence type="ECO:0000256" key="2">
    <source>
        <dbReference type="ARBA" id="ARBA00022771"/>
    </source>
</evidence>
<dbReference type="PANTHER" id="PTHR28082">
    <property type="entry name" value="ZINC FINGER PROTEIN"/>
    <property type="match status" value="1"/>
</dbReference>
<feature type="domain" description="CHY-type" evidence="4">
    <location>
        <begin position="8"/>
        <end position="88"/>
    </location>
</feature>
<dbReference type="RefSeq" id="WP_101177479.1">
    <property type="nucleotide sequence ID" value="NZ_PISE01000025.1"/>
</dbReference>
<keyword evidence="2" id="KW-0863">Zinc-finger</keyword>
<dbReference type="InterPro" id="IPR016694">
    <property type="entry name" value="UCP017292"/>
</dbReference>
<evidence type="ECO:0000313" key="5">
    <source>
        <dbReference type="EMBL" id="PKG23373.1"/>
    </source>
</evidence>
<dbReference type="InterPro" id="IPR008913">
    <property type="entry name" value="Znf_CHY"/>
</dbReference>
<sequence>MKKIFGFPVDKETRCIHYHGEVDVIAIKFFCCNHYYPCYKCHEEEANHPIERWPKQQFNEKAILCGVCKMEHTIEAYKNMNACLNCGAKFNDRCELHYPLYFEEAE</sequence>
<proteinExistence type="predicted"/>
<comment type="caution">
    <text evidence="5">The sequence shown here is derived from an EMBL/GenBank/DDBJ whole genome shotgun (WGS) entry which is preliminary data.</text>
</comment>
<dbReference type="GO" id="GO:0045041">
    <property type="term" value="P:protein import into mitochondrial intermembrane space"/>
    <property type="evidence" value="ECO:0007669"/>
    <property type="project" value="TreeGrafter"/>
</dbReference>
<evidence type="ECO:0000256" key="1">
    <source>
        <dbReference type="ARBA" id="ARBA00022723"/>
    </source>
</evidence>
<evidence type="ECO:0000313" key="6">
    <source>
        <dbReference type="Proteomes" id="UP000233375"/>
    </source>
</evidence>
<dbReference type="GO" id="GO:0008270">
    <property type="term" value="F:zinc ion binding"/>
    <property type="evidence" value="ECO:0007669"/>
    <property type="project" value="UniProtKB-KW"/>
</dbReference>
<dbReference type="Proteomes" id="UP000233375">
    <property type="component" value="Unassembled WGS sequence"/>
</dbReference>
<organism evidence="5 6">
    <name type="scientific">Niallia nealsonii</name>
    <dbReference type="NCBI Taxonomy" id="115979"/>
    <lineage>
        <taxon>Bacteria</taxon>
        <taxon>Bacillati</taxon>
        <taxon>Bacillota</taxon>
        <taxon>Bacilli</taxon>
        <taxon>Bacillales</taxon>
        <taxon>Bacillaceae</taxon>
        <taxon>Niallia</taxon>
    </lineage>
</organism>
<dbReference type="AlphaFoldDB" id="A0A2N0Z1I9"/>
<dbReference type="EMBL" id="PISE01000025">
    <property type="protein sequence ID" value="PKG23373.1"/>
    <property type="molecule type" value="Genomic_DNA"/>
</dbReference>
<dbReference type="OrthoDB" id="882119at2"/>
<keyword evidence="1" id="KW-0479">Metal-binding</keyword>
<keyword evidence="3" id="KW-0862">Zinc</keyword>
<keyword evidence="6" id="KW-1185">Reference proteome</keyword>
<protein>
    <recommendedName>
        <fullName evidence="4">CHY-type domain-containing protein</fullName>
    </recommendedName>
</protein>
<gene>
    <name evidence="5" type="ORF">CWS01_12205</name>
</gene>
<reference evidence="5 6" key="1">
    <citation type="journal article" date="2003" name="Int. J. Syst. Evol. Microbiol.">
        <title>Bacillus nealsonii sp. nov., isolated from a spacecraft-assembly facility, whose spores are gamma-radiation resistant.</title>
        <authorList>
            <person name="Venkateswaran K."/>
            <person name="Kempf M."/>
            <person name="Chen F."/>
            <person name="Satomi M."/>
            <person name="Nicholson W."/>
            <person name="Kern R."/>
        </authorList>
    </citation>
    <scope>NUCLEOTIDE SEQUENCE [LARGE SCALE GENOMIC DNA]</scope>
    <source>
        <strain evidence="5 6">FO-92</strain>
    </source>
</reference>
<dbReference type="PROSITE" id="PS51266">
    <property type="entry name" value="ZF_CHY"/>
    <property type="match status" value="1"/>
</dbReference>
<dbReference type="PANTHER" id="PTHR28082:SF1">
    <property type="entry name" value="HELPER OF TIM PROTEIN 13"/>
    <property type="match status" value="1"/>
</dbReference>
<dbReference type="SUPFAM" id="SSF161219">
    <property type="entry name" value="CHY zinc finger-like"/>
    <property type="match status" value="1"/>
</dbReference>
<name>A0A2N0Z1I9_9BACI</name>
<dbReference type="InterPro" id="IPR037274">
    <property type="entry name" value="Znf_CHY_sf"/>
</dbReference>
<evidence type="ECO:0000256" key="3">
    <source>
        <dbReference type="ARBA" id="ARBA00022833"/>
    </source>
</evidence>
<dbReference type="InterPro" id="IPR052604">
    <property type="entry name" value="Mito_Tim_assembly_helper"/>
</dbReference>
<dbReference type="Pfam" id="PF05495">
    <property type="entry name" value="zf-CHY"/>
    <property type="match status" value="1"/>
</dbReference>